<keyword evidence="6" id="KW-0067">ATP-binding</keyword>
<dbReference type="PROSITE" id="PS51733">
    <property type="entry name" value="BPL_LPL_CATALYTIC"/>
    <property type="match status" value="1"/>
</dbReference>
<dbReference type="InterPro" id="IPR004562">
    <property type="entry name" value="LipoylTrfase_LipoateP_Ligase"/>
</dbReference>
<sequence>MLHYLETNSNDPAYNLAFEEFTLESRREGEWLILWQNSPTVVLGLNQIAAAEVDVDFVRSHGISVVRRATGGGAVYHDAGNINYSLIGDAGDSSSFSLARFMEPVCAALRSLGVPAEATGRNDIAVNGLKVSGTAQRLSGSRVLHHGTLLFKTDRETMSAALRPDPGKFESKAAKSVRSRVGQICDFLPEGTTVEDFRRAMLAALGASGLVRESLAPEELAAVGVLAEEKYRSYEWTWGRAPDFGFKNSRRFPGGTLAVSLDVSEGAIRGAHVSGDFMALLPCTPVEEALRGVRFERDDVRRALEPLELGPMLGGISLEDVLSLIFG</sequence>
<evidence type="ECO:0000313" key="10">
    <source>
        <dbReference type="Proteomes" id="UP000824262"/>
    </source>
</evidence>
<evidence type="ECO:0000256" key="3">
    <source>
        <dbReference type="ARBA" id="ARBA00012367"/>
    </source>
</evidence>
<reference evidence="9" key="1">
    <citation type="submission" date="2020-10" db="EMBL/GenBank/DDBJ databases">
        <authorList>
            <person name="Gilroy R."/>
        </authorList>
    </citation>
    <scope>NUCLEOTIDE SEQUENCE</scope>
    <source>
        <strain evidence="9">ChiBcolR7-354</strain>
    </source>
</reference>
<accession>A0A9D1CTS7</accession>
<dbReference type="EC" id="6.3.1.20" evidence="3"/>
<dbReference type="InterPro" id="IPR004143">
    <property type="entry name" value="BPL_LPL_catalytic"/>
</dbReference>
<dbReference type="PANTHER" id="PTHR12561">
    <property type="entry name" value="LIPOATE-PROTEIN LIGASE"/>
    <property type="match status" value="1"/>
</dbReference>
<protein>
    <recommendedName>
        <fullName evidence="3">lipoate--protein ligase</fullName>
        <ecNumber evidence="3">6.3.1.20</ecNumber>
    </recommendedName>
</protein>
<evidence type="ECO:0000259" key="8">
    <source>
        <dbReference type="PROSITE" id="PS51733"/>
    </source>
</evidence>
<dbReference type="GO" id="GO:0005737">
    <property type="term" value="C:cytoplasm"/>
    <property type="evidence" value="ECO:0007669"/>
    <property type="project" value="TreeGrafter"/>
</dbReference>
<dbReference type="Gene3D" id="3.30.390.50">
    <property type="entry name" value="CO dehydrogenase flavoprotein, C-terminal domain"/>
    <property type="match status" value="1"/>
</dbReference>
<dbReference type="CDD" id="cd16443">
    <property type="entry name" value="LplA"/>
    <property type="match status" value="1"/>
</dbReference>
<evidence type="ECO:0000256" key="1">
    <source>
        <dbReference type="ARBA" id="ARBA00005085"/>
    </source>
</evidence>
<comment type="pathway">
    <text evidence="2">Protein modification; protein lipoylation via exogenous pathway; protein N(6)-(lipoyl)lysine from lipoate: step 1/2.</text>
</comment>
<evidence type="ECO:0000256" key="4">
    <source>
        <dbReference type="ARBA" id="ARBA00022598"/>
    </source>
</evidence>
<dbReference type="SUPFAM" id="SSF55681">
    <property type="entry name" value="Class II aaRS and biotin synthetases"/>
    <property type="match status" value="1"/>
</dbReference>
<dbReference type="EMBL" id="DVGA01000054">
    <property type="protein sequence ID" value="HIQ78710.1"/>
    <property type="molecule type" value="Genomic_DNA"/>
</dbReference>
<proteinExistence type="predicted"/>
<dbReference type="PANTHER" id="PTHR12561:SF3">
    <property type="entry name" value="LIPOYLTRANSFERASE 1, MITOCHONDRIAL"/>
    <property type="match status" value="1"/>
</dbReference>
<dbReference type="AlphaFoldDB" id="A0A9D1CTS7"/>
<evidence type="ECO:0000256" key="5">
    <source>
        <dbReference type="ARBA" id="ARBA00022741"/>
    </source>
</evidence>
<evidence type="ECO:0000256" key="7">
    <source>
        <dbReference type="ARBA" id="ARBA00048037"/>
    </source>
</evidence>
<comment type="caution">
    <text evidence="9">The sequence shown here is derived from an EMBL/GenBank/DDBJ whole genome shotgun (WGS) entry which is preliminary data.</text>
</comment>
<keyword evidence="4 9" id="KW-0436">Ligase</keyword>
<evidence type="ECO:0000256" key="2">
    <source>
        <dbReference type="ARBA" id="ARBA00005124"/>
    </source>
</evidence>
<keyword evidence="5" id="KW-0547">Nucleotide-binding</keyword>
<evidence type="ECO:0000313" key="9">
    <source>
        <dbReference type="EMBL" id="HIQ78710.1"/>
    </source>
</evidence>
<feature type="domain" description="BPL/LPL catalytic" evidence="8">
    <location>
        <begin position="26"/>
        <end position="213"/>
    </location>
</feature>
<dbReference type="Pfam" id="PF21948">
    <property type="entry name" value="LplA-B_cat"/>
    <property type="match status" value="1"/>
</dbReference>
<dbReference type="InterPro" id="IPR045864">
    <property type="entry name" value="aa-tRNA-synth_II/BPL/LPL"/>
</dbReference>
<gene>
    <name evidence="9" type="ORF">IAB77_05565</name>
</gene>
<dbReference type="GO" id="GO:0017118">
    <property type="term" value="F:lipoyltransferase activity"/>
    <property type="evidence" value="ECO:0007669"/>
    <property type="project" value="TreeGrafter"/>
</dbReference>
<dbReference type="GO" id="GO:0016979">
    <property type="term" value="F:lipoate-protein ligase activity"/>
    <property type="evidence" value="ECO:0007669"/>
    <property type="project" value="UniProtKB-EC"/>
</dbReference>
<dbReference type="Proteomes" id="UP000824262">
    <property type="component" value="Unassembled WGS sequence"/>
</dbReference>
<dbReference type="SUPFAM" id="SSF82649">
    <property type="entry name" value="SufE/NifU"/>
    <property type="match status" value="1"/>
</dbReference>
<reference evidence="9" key="2">
    <citation type="journal article" date="2021" name="PeerJ">
        <title>Extensive microbial diversity within the chicken gut microbiome revealed by metagenomics and culture.</title>
        <authorList>
            <person name="Gilroy R."/>
            <person name="Ravi A."/>
            <person name="Getino M."/>
            <person name="Pursley I."/>
            <person name="Horton D.L."/>
            <person name="Alikhan N.F."/>
            <person name="Baker D."/>
            <person name="Gharbi K."/>
            <person name="Hall N."/>
            <person name="Watson M."/>
            <person name="Adriaenssens E.M."/>
            <person name="Foster-Nyarko E."/>
            <person name="Jarju S."/>
            <person name="Secka A."/>
            <person name="Antonio M."/>
            <person name="Oren A."/>
            <person name="Chaudhuri R.R."/>
            <person name="La Ragione R."/>
            <person name="Hildebrand F."/>
            <person name="Pallen M.J."/>
        </authorList>
    </citation>
    <scope>NUCLEOTIDE SEQUENCE</scope>
    <source>
        <strain evidence="9">ChiBcolR7-354</strain>
    </source>
</reference>
<evidence type="ECO:0000256" key="6">
    <source>
        <dbReference type="ARBA" id="ARBA00022840"/>
    </source>
</evidence>
<comment type="catalytic activity">
    <reaction evidence="7">
        <text>L-lysyl-[lipoyl-carrier protein] + (R)-lipoate + ATP = N(6)-[(R)-lipoyl]-L-lysyl-[lipoyl-carrier protein] + AMP + diphosphate + H(+)</text>
        <dbReference type="Rhea" id="RHEA:49288"/>
        <dbReference type="Rhea" id="RHEA-COMP:10500"/>
        <dbReference type="Rhea" id="RHEA-COMP:10502"/>
        <dbReference type="ChEBI" id="CHEBI:15378"/>
        <dbReference type="ChEBI" id="CHEBI:29969"/>
        <dbReference type="ChEBI" id="CHEBI:30616"/>
        <dbReference type="ChEBI" id="CHEBI:33019"/>
        <dbReference type="ChEBI" id="CHEBI:83088"/>
        <dbReference type="ChEBI" id="CHEBI:83099"/>
        <dbReference type="ChEBI" id="CHEBI:456215"/>
        <dbReference type="EC" id="6.3.1.20"/>
    </reaction>
</comment>
<dbReference type="Gene3D" id="3.30.930.10">
    <property type="entry name" value="Bira Bifunctional Protein, Domain 2"/>
    <property type="match status" value="1"/>
</dbReference>
<dbReference type="InterPro" id="IPR019491">
    <property type="entry name" value="Lipoate_protein_ligase_C"/>
</dbReference>
<dbReference type="GO" id="GO:0009249">
    <property type="term" value="P:protein lipoylation"/>
    <property type="evidence" value="ECO:0007669"/>
    <property type="project" value="InterPro"/>
</dbReference>
<name>A0A9D1CTS7_9FIRM</name>
<dbReference type="Pfam" id="PF10437">
    <property type="entry name" value="Lip_prot_lig_C"/>
    <property type="match status" value="1"/>
</dbReference>
<dbReference type="GO" id="GO:0005524">
    <property type="term" value="F:ATP binding"/>
    <property type="evidence" value="ECO:0007669"/>
    <property type="project" value="UniProtKB-KW"/>
</dbReference>
<dbReference type="NCBIfam" id="TIGR00545">
    <property type="entry name" value="lipoyltrans"/>
    <property type="match status" value="1"/>
</dbReference>
<organism evidence="9 10">
    <name type="scientific">Candidatus Scatomorpha intestinavium</name>
    <dbReference type="NCBI Taxonomy" id="2840922"/>
    <lineage>
        <taxon>Bacteria</taxon>
        <taxon>Bacillati</taxon>
        <taxon>Bacillota</taxon>
        <taxon>Clostridia</taxon>
        <taxon>Eubacteriales</taxon>
        <taxon>Candidatus Scatomorpha</taxon>
    </lineage>
</organism>
<comment type="pathway">
    <text evidence="1">Protein modification; protein lipoylation via exogenous pathway; protein N(6)-(lipoyl)lysine from lipoate: step 2/2.</text>
</comment>